<sequence>MSKHKKYTPKHAGATVPGAPKKVIRNSVVFSALAVGTTGVAVAGGVLGQSAEPTPAAAEVNLSGVTSLNGADLGRDPVVSRSDRRDAATPAKTAPLAATDSVANGYTRTEDIRDQDPRSIGRALLSDFGWSSDQFSCLDSLWTKESGWNITADNPSSSAYGIPQALPGSKMSSAGSDWATNPVTQITWGLGYIQDRYGSPCSAWGHSQSHNWY</sequence>
<evidence type="ECO:0000313" key="3">
    <source>
        <dbReference type="Proteomes" id="UP000276542"/>
    </source>
</evidence>
<protein>
    <submittedName>
        <fullName evidence="2">Lytic transglycosylase domain-containing protein</fullName>
    </submittedName>
</protein>
<gene>
    <name evidence="2" type="ORF">D4739_02725</name>
</gene>
<dbReference type="InterPro" id="IPR023346">
    <property type="entry name" value="Lysozyme-like_dom_sf"/>
</dbReference>
<dbReference type="RefSeq" id="WP_120059142.1">
    <property type="nucleotide sequence ID" value="NZ_QYRP01000002.1"/>
</dbReference>
<accession>A0A3A5H5N4</accession>
<dbReference type="OrthoDB" id="9766277at2"/>
<organism evidence="2 3">
    <name type="scientific">Nocardioides cavernaquae</name>
    <dbReference type="NCBI Taxonomy" id="2321396"/>
    <lineage>
        <taxon>Bacteria</taxon>
        <taxon>Bacillati</taxon>
        <taxon>Actinomycetota</taxon>
        <taxon>Actinomycetes</taxon>
        <taxon>Propionibacteriales</taxon>
        <taxon>Nocardioidaceae</taxon>
        <taxon>Nocardioides</taxon>
    </lineage>
</organism>
<dbReference type="Proteomes" id="UP000276542">
    <property type="component" value="Unassembled WGS sequence"/>
</dbReference>
<dbReference type="SUPFAM" id="SSF53955">
    <property type="entry name" value="Lysozyme-like"/>
    <property type="match status" value="1"/>
</dbReference>
<feature type="region of interest" description="Disordered" evidence="1">
    <location>
        <begin position="71"/>
        <end position="94"/>
    </location>
</feature>
<evidence type="ECO:0000313" key="2">
    <source>
        <dbReference type="EMBL" id="RJS45241.1"/>
    </source>
</evidence>
<keyword evidence="3" id="KW-1185">Reference proteome</keyword>
<comment type="caution">
    <text evidence="2">The sequence shown here is derived from an EMBL/GenBank/DDBJ whole genome shotgun (WGS) entry which is preliminary data.</text>
</comment>
<name>A0A3A5H5N4_9ACTN</name>
<proteinExistence type="predicted"/>
<dbReference type="EMBL" id="QYRP01000002">
    <property type="protein sequence ID" value="RJS45241.1"/>
    <property type="molecule type" value="Genomic_DNA"/>
</dbReference>
<reference evidence="3" key="1">
    <citation type="submission" date="2018-09" db="EMBL/GenBank/DDBJ databases">
        <authorList>
            <person name="Zhu H."/>
        </authorList>
    </citation>
    <scope>NUCLEOTIDE SEQUENCE [LARGE SCALE GENOMIC DNA]</scope>
    <source>
        <strain evidence="3">K1W22B-1</strain>
    </source>
</reference>
<dbReference type="AlphaFoldDB" id="A0A3A5H5N4"/>
<evidence type="ECO:0000256" key="1">
    <source>
        <dbReference type="SAM" id="MobiDB-lite"/>
    </source>
</evidence>